<evidence type="ECO:0000313" key="3">
    <source>
        <dbReference type="Proteomes" id="UP000229612"/>
    </source>
</evidence>
<accession>A0A2H0UHJ5</accession>
<dbReference type="AlphaFoldDB" id="A0A2H0UHJ5"/>
<keyword evidence="1" id="KW-0472">Membrane</keyword>
<evidence type="ECO:0000256" key="1">
    <source>
        <dbReference type="SAM" id="Phobius"/>
    </source>
</evidence>
<dbReference type="EMBL" id="PFBG01000022">
    <property type="protein sequence ID" value="PIR85871.1"/>
    <property type="molecule type" value="Genomic_DNA"/>
</dbReference>
<gene>
    <name evidence="2" type="ORF">COU14_02110</name>
</gene>
<proteinExistence type="predicted"/>
<evidence type="ECO:0000313" key="2">
    <source>
        <dbReference type="EMBL" id="PIR85871.1"/>
    </source>
</evidence>
<feature type="transmembrane region" description="Helical" evidence="1">
    <location>
        <begin position="12"/>
        <end position="31"/>
    </location>
</feature>
<reference evidence="3" key="1">
    <citation type="submission" date="2017-09" db="EMBL/GenBank/DDBJ databases">
        <title>Depth-based differentiation of microbial function through sediment-hosted aquifers and enrichment of novel symbionts in the deep terrestrial subsurface.</title>
        <authorList>
            <person name="Probst A.J."/>
            <person name="Ladd B."/>
            <person name="Jarett J.K."/>
            <person name="Geller-Mcgrath D.E."/>
            <person name="Sieber C.M.K."/>
            <person name="Emerson J.B."/>
            <person name="Anantharaman K."/>
            <person name="Thomas B.C."/>
            <person name="Malmstrom R."/>
            <person name="Stieglmeier M."/>
            <person name="Klingl A."/>
            <person name="Woyke T."/>
            <person name="Ryan C.M."/>
            <person name="Banfield J.F."/>
        </authorList>
    </citation>
    <scope>NUCLEOTIDE SEQUENCE [LARGE SCALE GENOMIC DNA]</scope>
</reference>
<dbReference type="Proteomes" id="UP000229612">
    <property type="component" value="Unassembled WGS sequence"/>
</dbReference>
<keyword evidence="1" id="KW-0812">Transmembrane</keyword>
<keyword evidence="1" id="KW-1133">Transmembrane helix</keyword>
<comment type="caution">
    <text evidence="2">The sequence shown here is derived from an EMBL/GenBank/DDBJ whole genome shotgun (WGS) entry which is preliminary data.</text>
</comment>
<evidence type="ECO:0008006" key="4">
    <source>
        <dbReference type="Google" id="ProtNLM"/>
    </source>
</evidence>
<name>A0A2H0UHJ5_9BACT</name>
<sequence>MFMSRYFDRSKLLPVLLVAGVLLIIGLIVWATSGGRSLFPEPWKGVAGDPINVTLGFYEDWLLAKNTGPNEPFVQGLLDYEQVGAELKEKLKAQEGQLTDETTDPVLCQVGVPGGLRTLPVYQQEEAAQILVMSTTKGQAGQAIVDMVAKNGLWQITNITCGNAETGPQGEFSFDKSGFLLKQVPAPLDSNYWHLVYEEAGVLGHAVPLFMDAETVCVNAEGDTVGCDDNLLKETMPARVQGQMSEVGVEVKRIEVVETVSISD</sequence>
<organism evidence="2 3">
    <name type="scientific">Candidatus Kaiserbacteria bacterium CG10_big_fil_rev_8_21_14_0_10_44_10</name>
    <dbReference type="NCBI Taxonomy" id="1974606"/>
    <lineage>
        <taxon>Bacteria</taxon>
        <taxon>Candidatus Kaiseribacteriota</taxon>
    </lineage>
</organism>
<protein>
    <recommendedName>
        <fullName evidence="4">DUF3828 domain-containing protein</fullName>
    </recommendedName>
</protein>